<name>A0A174A265_ANAHA</name>
<feature type="domain" description="Pesticidal crystal protein Cry22Aa Ig-like" evidence="2">
    <location>
        <begin position="240"/>
        <end position="278"/>
    </location>
</feature>
<keyword evidence="1" id="KW-0812">Transmembrane</keyword>
<dbReference type="EMBL" id="CYXT01000001">
    <property type="protein sequence ID" value="CUM68926.1"/>
    <property type="molecule type" value="Genomic_DNA"/>
</dbReference>
<dbReference type="InterPro" id="IPR013783">
    <property type="entry name" value="Ig-like_fold"/>
</dbReference>
<feature type="transmembrane region" description="Helical" evidence="1">
    <location>
        <begin position="6"/>
        <end position="24"/>
    </location>
</feature>
<dbReference type="RefSeq" id="WP_044925293.1">
    <property type="nucleotide sequence ID" value="NZ_CACRSX010000052.1"/>
</dbReference>
<evidence type="ECO:0000313" key="4">
    <source>
        <dbReference type="EMBL" id="WMD17114.1"/>
    </source>
</evidence>
<keyword evidence="1" id="KW-1133">Transmembrane helix</keyword>
<evidence type="ECO:0000259" key="2">
    <source>
        <dbReference type="Pfam" id="PF16403"/>
    </source>
</evidence>
<accession>A0A174A265</accession>
<dbReference type="Pfam" id="PF16403">
    <property type="entry name" value="Bact_surface_Ig-like"/>
    <property type="match status" value="1"/>
</dbReference>
<dbReference type="AlphaFoldDB" id="A0A174A265"/>
<dbReference type="Proteomes" id="UP001243496">
    <property type="component" value="Chromosome"/>
</dbReference>
<evidence type="ECO:0000313" key="5">
    <source>
        <dbReference type="Proteomes" id="UP000095598"/>
    </source>
</evidence>
<evidence type="ECO:0000313" key="3">
    <source>
        <dbReference type="EMBL" id="CUM68926.1"/>
    </source>
</evidence>
<keyword evidence="1" id="KW-0472">Membrane</keyword>
<evidence type="ECO:0000256" key="1">
    <source>
        <dbReference type="SAM" id="Phobius"/>
    </source>
</evidence>
<proteinExistence type="predicted"/>
<dbReference type="Gene3D" id="2.60.40.10">
    <property type="entry name" value="Immunoglobulins"/>
    <property type="match status" value="3"/>
</dbReference>
<protein>
    <submittedName>
        <fullName evidence="4">DUF5011 domain-containing protein</fullName>
    </submittedName>
</protein>
<organism evidence="3 5">
    <name type="scientific">Anaerostipes hadrus</name>
    <dbReference type="NCBI Taxonomy" id="649756"/>
    <lineage>
        <taxon>Bacteria</taxon>
        <taxon>Bacillati</taxon>
        <taxon>Bacillota</taxon>
        <taxon>Clostridia</taxon>
        <taxon>Lachnospirales</taxon>
        <taxon>Lachnospiraceae</taxon>
        <taxon>Anaerostipes</taxon>
    </lineage>
</organism>
<reference evidence="4" key="2">
    <citation type="submission" date="2023-08" db="EMBL/GenBank/DDBJ databases">
        <title>Complete Genome Sequences of butyrate producing Anaerostipes hadrus strains BA1 and GIF7 isolated from the terminal ileum of a healthy lean male.</title>
        <authorList>
            <person name="Low A."/>
            <person name="Sheludchenko M."/>
            <person name="Cheng H.E."/>
            <person name="Koh X.Q."/>
            <person name="Lee J."/>
        </authorList>
    </citation>
    <scope>NUCLEOTIDE SEQUENCE</scope>
    <source>
        <strain evidence="4">BA1</strain>
    </source>
</reference>
<dbReference type="EMBL" id="CP132968">
    <property type="protein sequence ID" value="WMD17114.1"/>
    <property type="molecule type" value="Genomic_DNA"/>
</dbReference>
<dbReference type="GeneID" id="92740363"/>
<reference evidence="3 5" key="1">
    <citation type="submission" date="2015-09" db="EMBL/GenBank/DDBJ databases">
        <authorList>
            <consortium name="Pathogen Informatics"/>
        </authorList>
    </citation>
    <scope>NUCLEOTIDE SEQUENCE [LARGE SCALE GENOMIC DNA]</scope>
    <source>
        <strain evidence="3 5">2789STDY5608868</strain>
    </source>
</reference>
<gene>
    <name evidence="3" type="ORF">ERS852425_00007</name>
    <name evidence="4" type="ORF">RBI15_03120</name>
</gene>
<sequence length="285" mass="31475">MKKLKLVSFVIFCISLAASLIFWFTQVRKGDRIGPVITMDQQELTVGLNATDEDFLQGVKAVDENDGDVTDSLVVESVSNFLGGGRRLVVYAAVDRHNNVSRANRIVQYEGYTSPKFYLKEPLCFESGGASKNEELLKNLTVKDKIDGDLSNQIKILTNSVVDLYTPGEYPVKLQVSNSAGDTVSFQATIQVYDATDRSEIPFIHLKKYLVYTKKGDKLDAASYISKVCMGGDYDSDVPGDIGKSKVKIKDEVDYDTPGSYEITYSVKSGKSRTGTVRLIVIVTE</sequence>
<dbReference type="Proteomes" id="UP000095598">
    <property type="component" value="Unassembled WGS sequence"/>
</dbReference>
<dbReference type="InterPro" id="IPR032179">
    <property type="entry name" value="Cry22Aa_Ig-like"/>
</dbReference>